<reference evidence="6" key="1">
    <citation type="submission" date="2018-05" db="EMBL/GenBank/DDBJ databases">
        <authorList>
            <person name="Lanie J.A."/>
            <person name="Ng W.-L."/>
            <person name="Kazmierczak K.M."/>
            <person name="Andrzejewski T.M."/>
            <person name="Davidsen T.M."/>
            <person name="Wayne K.J."/>
            <person name="Tettelin H."/>
            <person name="Glass J.I."/>
            <person name="Rusch D."/>
            <person name="Podicherti R."/>
            <person name="Tsui H.-C.T."/>
            <person name="Winkler M.E."/>
        </authorList>
    </citation>
    <scope>NUCLEOTIDE SEQUENCE</scope>
</reference>
<accession>A0A382GSJ0</accession>
<dbReference type="GO" id="GO:1990904">
    <property type="term" value="C:ribonucleoprotein complex"/>
    <property type="evidence" value="ECO:0007669"/>
    <property type="project" value="UniProtKB-KW"/>
</dbReference>
<evidence type="ECO:0000256" key="3">
    <source>
        <dbReference type="ARBA" id="ARBA00022884"/>
    </source>
</evidence>
<dbReference type="EMBL" id="UINC01056744">
    <property type="protein sequence ID" value="SVB77141.1"/>
    <property type="molecule type" value="Genomic_DNA"/>
</dbReference>
<dbReference type="GO" id="GO:0003735">
    <property type="term" value="F:structural constituent of ribosome"/>
    <property type="evidence" value="ECO:0007669"/>
    <property type="project" value="InterPro"/>
</dbReference>
<evidence type="ECO:0000313" key="6">
    <source>
        <dbReference type="EMBL" id="SVB77141.1"/>
    </source>
</evidence>
<comment type="similarity">
    <text evidence="1">Belongs to the universal ribosomal protein uL23 family.</text>
</comment>
<keyword evidence="3" id="KW-0694">RNA-binding</keyword>
<keyword evidence="5" id="KW-0687">Ribonucleoprotein</keyword>
<dbReference type="InterPro" id="IPR012677">
    <property type="entry name" value="Nucleotide-bd_a/b_plait_sf"/>
</dbReference>
<dbReference type="FunFam" id="3.30.70.330:FF:000001">
    <property type="entry name" value="50S ribosomal protein L23"/>
    <property type="match status" value="1"/>
</dbReference>
<evidence type="ECO:0000256" key="5">
    <source>
        <dbReference type="ARBA" id="ARBA00023274"/>
    </source>
</evidence>
<dbReference type="Gene3D" id="3.30.70.330">
    <property type="match status" value="1"/>
</dbReference>
<keyword evidence="4" id="KW-0689">Ribosomal protein</keyword>
<dbReference type="HAMAP" id="MF_01369_B">
    <property type="entry name" value="Ribosomal_uL23_B"/>
    <property type="match status" value="1"/>
</dbReference>
<dbReference type="GO" id="GO:0006412">
    <property type="term" value="P:translation"/>
    <property type="evidence" value="ECO:0007669"/>
    <property type="project" value="InterPro"/>
</dbReference>
<dbReference type="NCBIfam" id="NF004363">
    <property type="entry name" value="PRK05738.2-4"/>
    <property type="match status" value="1"/>
</dbReference>
<dbReference type="NCBIfam" id="NF004359">
    <property type="entry name" value="PRK05738.1-3"/>
    <property type="match status" value="1"/>
</dbReference>
<evidence type="ECO:0000256" key="4">
    <source>
        <dbReference type="ARBA" id="ARBA00022980"/>
    </source>
</evidence>
<proteinExistence type="inferred from homology"/>
<evidence type="ECO:0008006" key="7">
    <source>
        <dbReference type="Google" id="ProtNLM"/>
    </source>
</evidence>
<dbReference type="GO" id="GO:0005840">
    <property type="term" value="C:ribosome"/>
    <property type="evidence" value="ECO:0007669"/>
    <property type="project" value="UniProtKB-KW"/>
</dbReference>
<dbReference type="GO" id="GO:0019843">
    <property type="term" value="F:rRNA binding"/>
    <property type="evidence" value="ECO:0007669"/>
    <property type="project" value="UniProtKB-KW"/>
</dbReference>
<dbReference type="AlphaFoldDB" id="A0A382GSJ0"/>
<gene>
    <name evidence="6" type="ORF">METZ01_LOCUS229995</name>
</gene>
<keyword evidence="2" id="KW-0699">rRNA-binding</keyword>
<dbReference type="Pfam" id="PF00276">
    <property type="entry name" value="Ribosomal_L23"/>
    <property type="match status" value="1"/>
</dbReference>
<dbReference type="InterPro" id="IPR013025">
    <property type="entry name" value="Ribosomal_uL23-like"/>
</dbReference>
<dbReference type="SUPFAM" id="SSF54189">
    <property type="entry name" value="Ribosomal proteins S24e, L23 and L15e"/>
    <property type="match status" value="1"/>
</dbReference>
<evidence type="ECO:0000256" key="2">
    <source>
        <dbReference type="ARBA" id="ARBA00022730"/>
    </source>
</evidence>
<dbReference type="PANTHER" id="PTHR11620">
    <property type="entry name" value="60S RIBOSOMAL PROTEIN L23A"/>
    <property type="match status" value="1"/>
</dbReference>
<name>A0A382GSJ0_9ZZZZ</name>
<dbReference type="InterPro" id="IPR012678">
    <property type="entry name" value="Ribosomal_uL23/eL15/eS24_sf"/>
</dbReference>
<evidence type="ECO:0000256" key="1">
    <source>
        <dbReference type="ARBA" id="ARBA00006700"/>
    </source>
</evidence>
<sequence>MTGPRSILRSPVVTEKATILRDSNTYTFKVDPRANKVQIRQAVESIFEVRVESVRTLSVHAKPKRQGAHKGSTSSWKKAYVKLRSGESIDLIENL</sequence>
<protein>
    <recommendedName>
        <fullName evidence="7">50S ribosomal protein L23</fullName>
    </recommendedName>
</protein>
<organism evidence="6">
    <name type="scientific">marine metagenome</name>
    <dbReference type="NCBI Taxonomy" id="408172"/>
    <lineage>
        <taxon>unclassified sequences</taxon>
        <taxon>metagenomes</taxon>
        <taxon>ecological metagenomes</taxon>
    </lineage>
</organism>